<keyword evidence="1" id="KW-0472">Membrane</keyword>
<evidence type="ECO:0000313" key="2">
    <source>
        <dbReference type="EMBL" id="AXK60940.1"/>
    </source>
</evidence>
<accession>A0A345ZCC3</accession>
<organism evidence="2 3">
    <name type="scientific">Candidatus Chromulinivorax destructor</name>
    <dbReference type="NCBI Taxonomy" id="2066483"/>
    <lineage>
        <taxon>Bacteria</taxon>
        <taxon>Candidatus Babelota</taxon>
        <taxon>Candidatus Babeliae</taxon>
        <taxon>Candidatus Babeliales</taxon>
        <taxon>Candidatus Chromulinivoraceae</taxon>
        <taxon>Candidatus Chromulinivorax</taxon>
    </lineage>
</organism>
<evidence type="ECO:0000313" key="3">
    <source>
        <dbReference type="Proteomes" id="UP000254834"/>
    </source>
</evidence>
<proteinExistence type="predicted"/>
<sequence length="160" mass="18974">MSMHHYTQKEISQIKRNWLQALYIFFGWDCISILFNITTEIVNEYSFIRALCIAVIAYSLLFFFYWLSYYYGYKKPWNSFLLVSALFGFLFSVCGIILKLSQIGMIIIEGSSFDGILLINVLSSLSLFAVRIYYYYMSYKLYCVYDLFKMSKIDIFTIIK</sequence>
<feature type="transmembrane region" description="Helical" evidence="1">
    <location>
        <begin position="118"/>
        <end position="136"/>
    </location>
</feature>
<name>A0A345ZCC3_9BACT</name>
<keyword evidence="1" id="KW-0812">Transmembrane</keyword>
<dbReference type="RefSeq" id="WP_115585955.1">
    <property type="nucleotide sequence ID" value="NZ_CP025544.1"/>
</dbReference>
<feature type="transmembrane region" description="Helical" evidence="1">
    <location>
        <begin position="45"/>
        <end position="67"/>
    </location>
</feature>
<keyword evidence="3" id="KW-1185">Reference proteome</keyword>
<keyword evidence="1" id="KW-1133">Transmembrane helix</keyword>
<dbReference type="Proteomes" id="UP000254834">
    <property type="component" value="Chromosome"/>
</dbReference>
<reference evidence="2 3" key="1">
    <citation type="submission" date="2017-12" db="EMBL/GenBank/DDBJ databases">
        <title>Chromulinavorax destructans is a abundant pathogen of dominant heterotrophic picoflagllates.</title>
        <authorList>
            <person name="Deeg C.M."/>
            <person name="Zimmer M."/>
            <person name="Suttle C.A."/>
        </authorList>
    </citation>
    <scope>NUCLEOTIDE SEQUENCE [LARGE SCALE GENOMIC DNA]</scope>
    <source>
        <strain evidence="2 3">SeV1</strain>
    </source>
</reference>
<feature type="transmembrane region" description="Helical" evidence="1">
    <location>
        <begin position="79"/>
        <end position="98"/>
    </location>
</feature>
<feature type="transmembrane region" description="Helical" evidence="1">
    <location>
        <begin position="21"/>
        <end position="39"/>
    </location>
</feature>
<dbReference type="AlphaFoldDB" id="A0A345ZCC3"/>
<evidence type="ECO:0000256" key="1">
    <source>
        <dbReference type="SAM" id="Phobius"/>
    </source>
</evidence>
<dbReference type="KEGG" id="cdes:C0J27_04360"/>
<protein>
    <submittedName>
        <fullName evidence="2">Uncharacterized protein</fullName>
    </submittedName>
</protein>
<dbReference type="EMBL" id="CP025544">
    <property type="protein sequence ID" value="AXK60940.1"/>
    <property type="molecule type" value="Genomic_DNA"/>
</dbReference>
<gene>
    <name evidence="2" type="ORF">C0J27_04360</name>
</gene>